<evidence type="ECO:0000313" key="2">
    <source>
        <dbReference type="EMBL" id="VEL22632.1"/>
    </source>
</evidence>
<keyword evidence="3" id="KW-1185">Reference proteome</keyword>
<feature type="coiled-coil region" evidence="1">
    <location>
        <begin position="2"/>
        <end position="60"/>
    </location>
</feature>
<proteinExistence type="predicted"/>
<evidence type="ECO:0000256" key="1">
    <source>
        <dbReference type="SAM" id="Coils"/>
    </source>
</evidence>
<name>A0A3S5AQL6_9PLAT</name>
<dbReference type="Proteomes" id="UP000784294">
    <property type="component" value="Unassembled WGS sequence"/>
</dbReference>
<organism evidence="2 3">
    <name type="scientific">Protopolystoma xenopodis</name>
    <dbReference type="NCBI Taxonomy" id="117903"/>
    <lineage>
        <taxon>Eukaryota</taxon>
        <taxon>Metazoa</taxon>
        <taxon>Spiralia</taxon>
        <taxon>Lophotrochozoa</taxon>
        <taxon>Platyhelminthes</taxon>
        <taxon>Monogenea</taxon>
        <taxon>Polyopisthocotylea</taxon>
        <taxon>Polystomatidea</taxon>
        <taxon>Polystomatidae</taxon>
        <taxon>Protopolystoma</taxon>
    </lineage>
</organism>
<gene>
    <name evidence="2" type="ORF">PXEA_LOCUS16072</name>
</gene>
<protein>
    <submittedName>
        <fullName evidence="2">Uncharacterized protein</fullName>
    </submittedName>
</protein>
<reference evidence="2" key="1">
    <citation type="submission" date="2018-11" db="EMBL/GenBank/DDBJ databases">
        <authorList>
            <consortium name="Pathogen Informatics"/>
        </authorList>
    </citation>
    <scope>NUCLEOTIDE SEQUENCE</scope>
</reference>
<dbReference type="EMBL" id="CAAALY010057579">
    <property type="protein sequence ID" value="VEL22632.1"/>
    <property type="molecule type" value="Genomic_DNA"/>
</dbReference>
<evidence type="ECO:0000313" key="3">
    <source>
        <dbReference type="Proteomes" id="UP000784294"/>
    </source>
</evidence>
<comment type="caution">
    <text evidence="2">The sequence shown here is derived from an EMBL/GenBank/DDBJ whole genome shotgun (WGS) entry which is preliminary data.</text>
</comment>
<dbReference type="AlphaFoldDB" id="A0A3S5AQL6"/>
<accession>A0A3S5AQL6</accession>
<sequence length="191" mass="21657">MSRDLQQRRQEVAEKARCLELATVQTAEVTGELRRARAGLQRFQSRSEALALQVEQLKSRLEKGELHTIEFSATPVGSSEETRAEAERSARLALERRVASETALAASRHRVESALDKAGRADAEAAGLRGELDRQRTTINTQIEQSRRRVIRAEAEVAKLTRQLEAERVRRSMSGIWSNMKFLFYRQVDLP</sequence>
<feature type="coiled-coil region" evidence="1">
    <location>
        <begin position="143"/>
        <end position="170"/>
    </location>
</feature>
<keyword evidence="1" id="KW-0175">Coiled coil</keyword>